<gene>
    <name evidence="1" type="ORF">CLN94_09655</name>
</gene>
<accession>A0A2A4CQ77</accession>
<dbReference type="SUPFAM" id="SSF53448">
    <property type="entry name" value="Nucleotide-diphospho-sugar transferases"/>
    <property type="match status" value="1"/>
</dbReference>
<comment type="caution">
    <text evidence="1">The sequence shown here is derived from an EMBL/GenBank/DDBJ whole genome shotgun (WGS) entry which is preliminary data.</text>
</comment>
<dbReference type="GO" id="GO:0016740">
    <property type="term" value="F:transferase activity"/>
    <property type="evidence" value="ECO:0007669"/>
    <property type="project" value="UniProtKB-KW"/>
</dbReference>
<evidence type="ECO:0000313" key="2">
    <source>
        <dbReference type="Proteomes" id="UP000243507"/>
    </source>
</evidence>
<dbReference type="InterPro" id="IPR029044">
    <property type="entry name" value="Nucleotide-diphossugar_trans"/>
</dbReference>
<dbReference type="EMBL" id="NTJD01000006">
    <property type="protein sequence ID" value="PCD76438.1"/>
    <property type="molecule type" value="Genomic_DNA"/>
</dbReference>
<protein>
    <submittedName>
        <fullName evidence="1">Glycosyl transferase family 2</fullName>
    </submittedName>
</protein>
<keyword evidence="2" id="KW-1185">Reference proteome</keyword>
<reference evidence="1 2" key="1">
    <citation type="submission" date="2017-09" db="EMBL/GenBank/DDBJ databases">
        <title>A multilocus sequence analysis scheme for characterization of bacteria in the genus Thioclava.</title>
        <authorList>
            <person name="Liu Y."/>
            <person name="Shao Z."/>
        </authorList>
    </citation>
    <scope>NUCLEOTIDE SEQUENCE [LARGE SCALE GENOMIC DNA]</scope>
    <source>
        <strain evidence="1 2">CAU 1312</strain>
    </source>
</reference>
<evidence type="ECO:0000313" key="1">
    <source>
        <dbReference type="EMBL" id="PCD76438.1"/>
    </source>
</evidence>
<keyword evidence="1" id="KW-0808">Transferase</keyword>
<dbReference type="OrthoDB" id="3010234at2"/>
<dbReference type="Gene3D" id="3.90.550.10">
    <property type="entry name" value="Spore Coat Polysaccharide Biosynthesis Protein SpsA, Chain A"/>
    <property type="match status" value="1"/>
</dbReference>
<name>A0A2A4CQ77_9RHOB</name>
<organism evidence="1 2">
    <name type="scientific">Pseudothioclava arenosa</name>
    <dbReference type="NCBI Taxonomy" id="1795308"/>
    <lineage>
        <taxon>Bacteria</taxon>
        <taxon>Pseudomonadati</taxon>
        <taxon>Pseudomonadota</taxon>
        <taxon>Alphaproteobacteria</taxon>
        <taxon>Rhodobacterales</taxon>
        <taxon>Paracoccaceae</taxon>
        <taxon>Pseudothioclava</taxon>
    </lineage>
</organism>
<dbReference type="Pfam" id="PF13704">
    <property type="entry name" value="Glyco_tranf_2_4"/>
    <property type="match status" value="1"/>
</dbReference>
<proteinExistence type="predicted"/>
<sequence length="339" mass="39091">MPSLREIWQSYRLRLRRKRLLWRAFRARHGLRAVADRSAMIAPDDILLFACMRNEAHRLPQFLDHYRHLGIAHFLIVENDSTDDTAAFLAGQPDVSLWRSTRSYRAARFGMDWVNWLLWRHGSGHWCLTVDADELLVYPESDTRGLPELTRWLDARGQPSMRALMLDLYPKGPVSGAAYQPGQDPTEVLNWFDAEGYRHEAQPKFETVSIRGGPRARTFFAQTPSDAPHLNKVPLVRWHWRYAYLSSTHMALPIALNGGTEPNPQMPTGALLHTKFLDGIIARSKEEKRRREHFTHAARFDRYYDAIIADPDLWTPESRPYDGPAALESAGLMQRGLWP</sequence>
<dbReference type="AlphaFoldDB" id="A0A2A4CQ77"/>
<dbReference type="Proteomes" id="UP000243507">
    <property type="component" value="Unassembled WGS sequence"/>
</dbReference>